<proteinExistence type="predicted"/>
<dbReference type="OrthoDB" id="380261at2157"/>
<reference evidence="2 3" key="1">
    <citation type="journal article" date="2011" name="Stand. Genomic Sci.">
        <title>Complete genome sequence of the hyperthermophilic chemolithoautotroph Pyrolobus fumarii type strain (1A).</title>
        <authorList>
            <person name="Anderson I."/>
            <person name="Goker M."/>
            <person name="Nolan M."/>
            <person name="Lucas S."/>
            <person name="Hammon N."/>
            <person name="Deshpande S."/>
            <person name="Cheng J.F."/>
            <person name="Tapia R."/>
            <person name="Han C."/>
            <person name="Goodwin L."/>
            <person name="Pitluck S."/>
            <person name="Huntemann M."/>
            <person name="Liolios K."/>
            <person name="Ivanova N."/>
            <person name="Pagani I."/>
            <person name="Mavromatis K."/>
            <person name="Ovchinikova G."/>
            <person name="Pati A."/>
            <person name="Chen A."/>
            <person name="Palaniappan K."/>
            <person name="Land M."/>
            <person name="Hauser L."/>
            <person name="Brambilla E.M."/>
            <person name="Huber H."/>
            <person name="Yasawong M."/>
            <person name="Rohde M."/>
            <person name="Spring S."/>
            <person name="Abt B."/>
            <person name="Sikorski J."/>
            <person name="Wirth R."/>
            <person name="Detter J.C."/>
            <person name="Woyke T."/>
            <person name="Bristow J."/>
            <person name="Eisen J.A."/>
            <person name="Markowitz V."/>
            <person name="Hugenholtz P."/>
            <person name="Kyrpides N.C."/>
            <person name="Klenk H.P."/>
            <person name="Lapidus A."/>
        </authorList>
    </citation>
    <scope>NUCLEOTIDE SEQUENCE [LARGE SCALE GENOMIC DNA]</scope>
    <source>
        <strain evidence="3">DSM 11204 / 1A</strain>
    </source>
</reference>
<dbReference type="eggNOG" id="arCOG07589">
    <property type="taxonomic scope" value="Archaea"/>
</dbReference>
<evidence type="ECO:0000313" key="3">
    <source>
        <dbReference type="Proteomes" id="UP000001037"/>
    </source>
</evidence>
<accession>G0EFL5</accession>
<dbReference type="STRING" id="694429.Pyrfu_1176"/>
<dbReference type="InterPro" id="IPR029060">
    <property type="entry name" value="PIN-like_dom_sf"/>
</dbReference>
<dbReference type="Gene3D" id="3.40.50.1010">
    <property type="entry name" value="5'-nuclease"/>
    <property type="match status" value="1"/>
</dbReference>
<gene>
    <name evidence="2" type="ordered locus">Pyrfu_1176</name>
</gene>
<dbReference type="RefSeq" id="WP_014026716.1">
    <property type="nucleotide sequence ID" value="NC_015931.1"/>
</dbReference>
<protein>
    <submittedName>
        <fullName evidence="2">PilT protein domain protein</fullName>
    </submittedName>
</protein>
<feature type="domain" description="PIN" evidence="1">
    <location>
        <begin position="2"/>
        <end position="125"/>
    </location>
</feature>
<dbReference type="InParanoid" id="G0EFL5"/>
<dbReference type="KEGG" id="pfm:Pyrfu_1176"/>
<dbReference type="InterPro" id="IPR002716">
    <property type="entry name" value="PIN_dom"/>
</dbReference>
<dbReference type="AlphaFoldDB" id="G0EFL5"/>
<evidence type="ECO:0000313" key="2">
    <source>
        <dbReference type="EMBL" id="AEM39039.1"/>
    </source>
</evidence>
<dbReference type="EMBL" id="CP002838">
    <property type="protein sequence ID" value="AEM39039.1"/>
    <property type="molecule type" value="Genomic_DNA"/>
</dbReference>
<name>G0EFL5_PYRF1</name>
<dbReference type="HOGENOM" id="CLU_1881152_0_0_2"/>
<dbReference type="SUPFAM" id="SSF88723">
    <property type="entry name" value="PIN domain-like"/>
    <property type="match status" value="1"/>
</dbReference>
<organism evidence="2 3">
    <name type="scientific">Pyrolobus fumarii (strain DSM 11204 / 1A)</name>
    <dbReference type="NCBI Taxonomy" id="694429"/>
    <lineage>
        <taxon>Archaea</taxon>
        <taxon>Thermoproteota</taxon>
        <taxon>Thermoprotei</taxon>
        <taxon>Desulfurococcales</taxon>
        <taxon>Pyrodictiaceae</taxon>
        <taxon>Pyrolobus</taxon>
    </lineage>
</organism>
<evidence type="ECO:0000259" key="1">
    <source>
        <dbReference type="Pfam" id="PF01850"/>
    </source>
</evidence>
<dbReference type="Pfam" id="PF01850">
    <property type="entry name" value="PIN"/>
    <property type="match status" value="1"/>
</dbReference>
<dbReference type="Proteomes" id="UP000001037">
    <property type="component" value="Chromosome"/>
</dbReference>
<keyword evidence="3" id="KW-1185">Reference proteome</keyword>
<dbReference type="GeneID" id="11138359"/>
<sequence>MVIVETDFIVAVSSASDARHDEAVRILRRNAGKLKLSPYTLIELDLLVKSGRLIVNLPAYYESLSKLLEFYGISLVEPNPVHLAIAWELRRKYTLTHFDSLHAAVAIAAGEPLASYDEIYRRVKELKYIHPSSLA</sequence>